<comment type="caution">
    <text evidence="2">The sequence shown here is derived from an EMBL/GenBank/DDBJ whole genome shotgun (WGS) entry which is preliminary data.</text>
</comment>
<evidence type="ECO:0000256" key="1">
    <source>
        <dbReference type="SAM" id="SignalP"/>
    </source>
</evidence>
<dbReference type="InterPro" id="IPR052022">
    <property type="entry name" value="26kDa_periplasmic_antigen"/>
</dbReference>
<accession>A0A850GZS8</accession>
<dbReference type="EMBL" id="JABWGV010000001">
    <property type="protein sequence ID" value="NVD43986.1"/>
    <property type="molecule type" value="Genomic_DNA"/>
</dbReference>
<feature type="signal peptide" evidence="1">
    <location>
        <begin position="1"/>
        <end position="21"/>
    </location>
</feature>
<keyword evidence="3" id="KW-1185">Reference proteome</keyword>
<dbReference type="PANTHER" id="PTHR34387:SF2">
    <property type="entry name" value="SLR1258 PROTEIN"/>
    <property type="match status" value="1"/>
</dbReference>
<proteinExistence type="predicted"/>
<protein>
    <submittedName>
        <fullName evidence="2">SIMPL domain-containing protein</fullName>
    </submittedName>
</protein>
<dbReference type="Gene3D" id="3.30.70.2970">
    <property type="entry name" value="Protein of unknown function (DUF541), domain 2"/>
    <property type="match status" value="1"/>
</dbReference>
<dbReference type="RefSeq" id="WP_176266276.1">
    <property type="nucleotide sequence ID" value="NZ_JABWGV010000001.1"/>
</dbReference>
<dbReference type="Proteomes" id="UP000561438">
    <property type="component" value="Unassembled WGS sequence"/>
</dbReference>
<sequence length="246" mass="26117">MKQTVSLITALGFLAAAPLAAQQSELPAPTARQPSIMVQASGEASAEPDTMTISTGVESTGTTAAAALDANNHAMQNLVDAIRAAGITPENIKTSRLSVTPEYRDRQRREGDVEIIGYRASNRLTVMLTDLERAERVVSAFFEAGANTIDGPSFTIEDDAARRRLAAAAEREAIANARAKAENMASALGMRVGMPLRVADRSLDAGPYRSAEVITVTGSRIANTPLEPGEITVSANVYIEFAMEPR</sequence>
<evidence type="ECO:0000313" key="2">
    <source>
        <dbReference type="EMBL" id="NVD43986.1"/>
    </source>
</evidence>
<evidence type="ECO:0000313" key="3">
    <source>
        <dbReference type="Proteomes" id="UP000561438"/>
    </source>
</evidence>
<dbReference type="PANTHER" id="PTHR34387">
    <property type="entry name" value="SLR1258 PROTEIN"/>
    <property type="match status" value="1"/>
</dbReference>
<organism evidence="2 3">
    <name type="scientific">Qipengyuania atrilutea</name>
    <dbReference type="NCBI Taxonomy" id="2744473"/>
    <lineage>
        <taxon>Bacteria</taxon>
        <taxon>Pseudomonadati</taxon>
        <taxon>Pseudomonadota</taxon>
        <taxon>Alphaproteobacteria</taxon>
        <taxon>Sphingomonadales</taxon>
        <taxon>Erythrobacteraceae</taxon>
        <taxon>Qipengyuania</taxon>
    </lineage>
</organism>
<dbReference type="AlphaFoldDB" id="A0A850GZS8"/>
<reference evidence="2 3" key="1">
    <citation type="submission" date="2020-06" db="EMBL/GenBank/DDBJ databases">
        <title>Altererythrobacter sp. HHU K3-1.</title>
        <authorList>
            <person name="Zhang D."/>
            <person name="Xue H."/>
        </authorList>
    </citation>
    <scope>NUCLEOTIDE SEQUENCE [LARGE SCALE GENOMIC DNA]</scope>
    <source>
        <strain evidence="2 3">HHU K3-1</strain>
    </source>
</reference>
<dbReference type="GO" id="GO:0006974">
    <property type="term" value="P:DNA damage response"/>
    <property type="evidence" value="ECO:0007669"/>
    <property type="project" value="TreeGrafter"/>
</dbReference>
<dbReference type="InterPro" id="IPR007497">
    <property type="entry name" value="SIMPL/DUF541"/>
</dbReference>
<dbReference type="Gene3D" id="3.30.110.170">
    <property type="entry name" value="Protein of unknown function (DUF541), domain 1"/>
    <property type="match status" value="1"/>
</dbReference>
<name>A0A850GZS8_9SPHN</name>
<feature type="chain" id="PRO_5032396581" evidence="1">
    <location>
        <begin position="22"/>
        <end position="246"/>
    </location>
</feature>
<gene>
    <name evidence="2" type="ORF">HUV48_03000</name>
</gene>
<dbReference type="Pfam" id="PF04402">
    <property type="entry name" value="SIMPL"/>
    <property type="match status" value="1"/>
</dbReference>
<keyword evidence="1" id="KW-0732">Signal</keyword>